<proteinExistence type="predicted"/>
<sequence>MDQARRARLSGICSDMKIEVDKTVSGKLLGGTVAPADEDVAGGSGSDVGGARFGNNIYCLYAREGHRDENATAYFKGRGGH</sequence>
<protein>
    <submittedName>
        <fullName evidence="1">Uncharacterized protein</fullName>
    </submittedName>
</protein>
<evidence type="ECO:0000313" key="2">
    <source>
        <dbReference type="Proteomes" id="UP000054018"/>
    </source>
</evidence>
<organism evidence="1 2">
    <name type="scientific">Pisolithus microcarpus 441</name>
    <dbReference type="NCBI Taxonomy" id="765257"/>
    <lineage>
        <taxon>Eukaryota</taxon>
        <taxon>Fungi</taxon>
        <taxon>Dikarya</taxon>
        <taxon>Basidiomycota</taxon>
        <taxon>Agaricomycotina</taxon>
        <taxon>Agaricomycetes</taxon>
        <taxon>Agaricomycetidae</taxon>
        <taxon>Boletales</taxon>
        <taxon>Sclerodermatineae</taxon>
        <taxon>Pisolithaceae</taxon>
        <taxon>Pisolithus</taxon>
    </lineage>
</organism>
<dbReference type="EMBL" id="KN833774">
    <property type="protein sequence ID" value="KIK19947.1"/>
    <property type="molecule type" value="Genomic_DNA"/>
</dbReference>
<reference evidence="1 2" key="1">
    <citation type="submission" date="2014-04" db="EMBL/GenBank/DDBJ databases">
        <authorList>
            <consortium name="DOE Joint Genome Institute"/>
            <person name="Kuo A."/>
            <person name="Kohler A."/>
            <person name="Costa M.D."/>
            <person name="Nagy L.G."/>
            <person name="Floudas D."/>
            <person name="Copeland A."/>
            <person name="Barry K.W."/>
            <person name="Cichocki N."/>
            <person name="Veneault-Fourrey C."/>
            <person name="LaButti K."/>
            <person name="Lindquist E.A."/>
            <person name="Lipzen A."/>
            <person name="Lundell T."/>
            <person name="Morin E."/>
            <person name="Murat C."/>
            <person name="Sun H."/>
            <person name="Tunlid A."/>
            <person name="Henrissat B."/>
            <person name="Grigoriev I.V."/>
            <person name="Hibbett D.S."/>
            <person name="Martin F."/>
            <person name="Nordberg H.P."/>
            <person name="Cantor M.N."/>
            <person name="Hua S.X."/>
        </authorList>
    </citation>
    <scope>NUCLEOTIDE SEQUENCE [LARGE SCALE GENOMIC DNA]</scope>
    <source>
        <strain evidence="1 2">441</strain>
    </source>
</reference>
<accession>A0A0C9ZBW4</accession>
<reference evidence="2" key="2">
    <citation type="submission" date="2015-01" db="EMBL/GenBank/DDBJ databases">
        <title>Evolutionary Origins and Diversification of the Mycorrhizal Mutualists.</title>
        <authorList>
            <consortium name="DOE Joint Genome Institute"/>
            <consortium name="Mycorrhizal Genomics Consortium"/>
            <person name="Kohler A."/>
            <person name="Kuo A."/>
            <person name="Nagy L.G."/>
            <person name="Floudas D."/>
            <person name="Copeland A."/>
            <person name="Barry K.W."/>
            <person name="Cichocki N."/>
            <person name="Veneault-Fourrey C."/>
            <person name="LaButti K."/>
            <person name="Lindquist E.A."/>
            <person name="Lipzen A."/>
            <person name="Lundell T."/>
            <person name="Morin E."/>
            <person name="Murat C."/>
            <person name="Riley R."/>
            <person name="Ohm R."/>
            <person name="Sun H."/>
            <person name="Tunlid A."/>
            <person name="Henrissat B."/>
            <person name="Grigoriev I.V."/>
            <person name="Hibbett D.S."/>
            <person name="Martin F."/>
        </authorList>
    </citation>
    <scope>NUCLEOTIDE SEQUENCE [LARGE SCALE GENOMIC DNA]</scope>
    <source>
        <strain evidence="2">441</strain>
    </source>
</reference>
<dbReference type="AlphaFoldDB" id="A0A0C9ZBW4"/>
<feature type="non-terminal residue" evidence="1">
    <location>
        <position position="81"/>
    </location>
</feature>
<name>A0A0C9ZBW4_9AGAM</name>
<dbReference type="HOGENOM" id="CLU_2580381_0_0_1"/>
<dbReference type="Proteomes" id="UP000054018">
    <property type="component" value="Unassembled WGS sequence"/>
</dbReference>
<gene>
    <name evidence="1" type="ORF">PISMIDRAFT_682701</name>
</gene>
<evidence type="ECO:0000313" key="1">
    <source>
        <dbReference type="EMBL" id="KIK19947.1"/>
    </source>
</evidence>
<keyword evidence="2" id="KW-1185">Reference proteome</keyword>